<evidence type="ECO:0000313" key="2">
    <source>
        <dbReference type="EMBL" id="SDM75824.1"/>
    </source>
</evidence>
<protein>
    <submittedName>
        <fullName evidence="2">DNA-binding transcriptional regulator, PadR family</fullName>
    </submittedName>
</protein>
<dbReference type="SUPFAM" id="SSF46785">
    <property type="entry name" value="Winged helix' DNA-binding domain"/>
    <property type="match status" value="1"/>
</dbReference>
<dbReference type="Pfam" id="PF03551">
    <property type="entry name" value="PadR"/>
    <property type="match status" value="1"/>
</dbReference>
<keyword evidence="2" id="KW-0238">DNA-binding</keyword>
<feature type="domain" description="Transcription regulator PadR N-terminal" evidence="1">
    <location>
        <begin position="15"/>
        <end position="91"/>
    </location>
</feature>
<dbReference type="PANTHER" id="PTHR43252">
    <property type="entry name" value="TRANSCRIPTIONAL REGULATOR YQJI"/>
    <property type="match status" value="1"/>
</dbReference>
<organism evidence="2 3">
    <name type="scientific">Fictibacillus solisalsi</name>
    <dbReference type="NCBI Taxonomy" id="459525"/>
    <lineage>
        <taxon>Bacteria</taxon>
        <taxon>Bacillati</taxon>
        <taxon>Bacillota</taxon>
        <taxon>Bacilli</taxon>
        <taxon>Bacillales</taxon>
        <taxon>Fictibacillaceae</taxon>
        <taxon>Fictibacillus</taxon>
    </lineage>
</organism>
<dbReference type="Gene3D" id="1.10.10.10">
    <property type="entry name" value="Winged helix-like DNA-binding domain superfamily/Winged helix DNA-binding domain"/>
    <property type="match status" value="1"/>
</dbReference>
<gene>
    <name evidence="2" type="ORF">SAMN04488137_1804</name>
</gene>
<evidence type="ECO:0000313" key="3">
    <source>
        <dbReference type="Proteomes" id="UP000199544"/>
    </source>
</evidence>
<sequence>MAESGAQFMQLQIFILGILWEGNNHPYEIKKLIQKNISDEEIVKVNDGTLYYRFETLLKKGYIEKIEVSRENNRPERTTYGITDHGRDALKRDIYKSFQNFSNLRSLYASLLFLKHVDIGKIIDLTEKAIERTKKRFQLQNDSQLPEWWGIYSEKVSENIDFITSHARSNTEYDLEWLEKLLIFLRTMATDNV</sequence>
<dbReference type="InterPro" id="IPR036390">
    <property type="entry name" value="WH_DNA-bd_sf"/>
</dbReference>
<dbReference type="InterPro" id="IPR036388">
    <property type="entry name" value="WH-like_DNA-bd_sf"/>
</dbReference>
<keyword evidence="3" id="KW-1185">Reference proteome</keyword>
<dbReference type="AlphaFoldDB" id="A0A1G9VUB3"/>
<dbReference type="PANTHER" id="PTHR43252:SF7">
    <property type="entry name" value="TRANSCRIPTIONAL REGULATOR YQJI"/>
    <property type="match status" value="1"/>
</dbReference>
<evidence type="ECO:0000259" key="1">
    <source>
        <dbReference type="Pfam" id="PF03551"/>
    </source>
</evidence>
<dbReference type="GO" id="GO:0003677">
    <property type="term" value="F:DNA binding"/>
    <property type="evidence" value="ECO:0007669"/>
    <property type="project" value="UniProtKB-KW"/>
</dbReference>
<dbReference type="STRING" id="459525.SAMN04488137_1804"/>
<name>A0A1G9VUB3_9BACL</name>
<dbReference type="InterPro" id="IPR005149">
    <property type="entry name" value="Tscrpt_reg_PadR_N"/>
</dbReference>
<accession>A0A1G9VUB3</accession>
<dbReference type="EMBL" id="FNHW01000001">
    <property type="protein sequence ID" value="SDM75824.1"/>
    <property type="molecule type" value="Genomic_DNA"/>
</dbReference>
<dbReference type="Proteomes" id="UP000199544">
    <property type="component" value="Unassembled WGS sequence"/>
</dbReference>
<proteinExistence type="predicted"/>
<reference evidence="3" key="1">
    <citation type="submission" date="2016-10" db="EMBL/GenBank/DDBJ databases">
        <authorList>
            <person name="Varghese N."/>
            <person name="Submissions S."/>
        </authorList>
    </citation>
    <scope>NUCLEOTIDE SEQUENCE [LARGE SCALE GENOMIC DNA]</scope>
    <source>
        <strain evidence="3">CGMCC 1.6854</strain>
    </source>
</reference>